<dbReference type="Proteomes" id="UP000275401">
    <property type="component" value="Unassembled WGS sequence"/>
</dbReference>
<sequence>MAASALLPTALSKPVPEAVREPDPFAGVSDPDCGLCGLDGFGSGVATEAPLTSEPPLADNVPLTSEPPLATERPLTSEPTAAGTGADAAMEPMEY</sequence>
<comment type="caution">
    <text evidence="2">The sequence shown here is derived from an EMBL/GenBank/DDBJ whole genome shotgun (WGS) entry which is preliminary data.</text>
</comment>
<dbReference type="AlphaFoldDB" id="A0A3M8VQY2"/>
<feature type="region of interest" description="Disordered" evidence="1">
    <location>
        <begin position="1"/>
        <end position="26"/>
    </location>
</feature>
<evidence type="ECO:0000256" key="1">
    <source>
        <dbReference type="SAM" id="MobiDB-lite"/>
    </source>
</evidence>
<dbReference type="RefSeq" id="WP_123103330.1">
    <property type="nucleotide sequence ID" value="NZ_RIBZ01000305.1"/>
</dbReference>
<gene>
    <name evidence="2" type="ORF">EEJ42_25620</name>
</gene>
<evidence type="ECO:0000313" key="3">
    <source>
        <dbReference type="Proteomes" id="UP000275401"/>
    </source>
</evidence>
<name>A0A3M8VQY2_9ACTN</name>
<proteinExistence type="predicted"/>
<dbReference type="EMBL" id="RIBZ01000305">
    <property type="protein sequence ID" value="RNG18851.1"/>
    <property type="molecule type" value="Genomic_DNA"/>
</dbReference>
<evidence type="ECO:0008006" key="4">
    <source>
        <dbReference type="Google" id="ProtNLM"/>
    </source>
</evidence>
<keyword evidence="3" id="KW-1185">Reference proteome</keyword>
<accession>A0A3M8VQY2</accession>
<organism evidence="2 3">
    <name type="scientific">Streptomyces botrytidirepellens</name>
    <dbReference type="NCBI Taxonomy" id="2486417"/>
    <lineage>
        <taxon>Bacteria</taxon>
        <taxon>Bacillati</taxon>
        <taxon>Actinomycetota</taxon>
        <taxon>Actinomycetes</taxon>
        <taxon>Kitasatosporales</taxon>
        <taxon>Streptomycetaceae</taxon>
        <taxon>Streptomyces</taxon>
    </lineage>
</organism>
<feature type="region of interest" description="Disordered" evidence="1">
    <location>
        <begin position="47"/>
        <end position="95"/>
    </location>
</feature>
<evidence type="ECO:0000313" key="2">
    <source>
        <dbReference type="EMBL" id="RNG18851.1"/>
    </source>
</evidence>
<protein>
    <recommendedName>
        <fullName evidence="4">Secreted protein</fullName>
    </recommendedName>
</protein>
<reference evidence="2 3" key="1">
    <citation type="submission" date="2018-11" db="EMBL/GenBank/DDBJ databases">
        <title>The Potential of Streptomyces as Biocontrol Agents against the Tomato grey mould, Botrytis cinerea (Gray mold) Frontiers in Microbiology.</title>
        <authorList>
            <person name="Li D."/>
        </authorList>
    </citation>
    <scope>NUCLEOTIDE SEQUENCE [LARGE SCALE GENOMIC DNA]</scope>
    <source>
        <strain evidence="2 3">NEAU-LD23</strain>
    </source>
</reference>